<evidence type="ECO:0000313" key="2">
    <source>
        <dbReference type="EMBL" id="CAD8180009.1"/>
    </source>
</evidence>
<evidence type="ECO:0000313" key="3">
    <source>
        <dbReference type="Proteomes" id="UP000689195"/>
    </source>
</evidence>
<protein>
    <recommendedName>
        <fullName evidence="4">Transmembrane protein</fullName>
    </recommendedName>
</protein>
<feature type="transmembrane region" description="Helical" evidence="1">
    <location>
        <begin position="26"/>
        <end position="46"/>
    </location>
</feature>
<dbReference type="AlphaFoldDB" id="A0A8S1VW52"/>
<dbReference type="Proteomes" id="UP000689195">
    <property type="component" value="Unassembled WGS sequence"/>
</dbReference>
<gene>
    <name evidence="2" type="ORF">PPENT_87.1.T0730108</name>
</gene>
<organism evidence="2 3">
    <name type="scientific">Paramecium pentaurelia</name>
    <dbReference type="NCBI Taxonomy" id="43138"/>
    <lineage>
        <taxon>Eukaryota</taxon>
        <taxon>Sar</taxon>
        <taxon>Alveolata</taxon>
        <taxon>Ciliophora</taxon>
        <taxon>Intramacronucleata</taxon>
        <taxon>Oligohymenophorea</taxon>
        <taxon>Peniculida</taxon>
        <taxon>Parameciidae</taxon>
        <taxon>Paramecium</taxon>
    </lineage>
</organism>
<keyword evidence="1" id="KW-1133">Transmembrane helix</keyword>
<sequence length="127" mass="15390">MIYLHSLNIFQIILLLDFVEFFLRNLVLFLITEYYYLIIQFFYFLFQIQYSPTNQILHPAQLADTTLFQSGVSSESLREFDILIQKSHFLYQVNRKKNLAFLYSLSNLKQDFYQFESKEFLLEINLN</sequence>
<keyword evidence="1" id="KW-0812">Transmembrane</keyword>
<keyword evidence="3" id="KW-1185">Reference proteome</keyword>
<reference evidence="2" key="1">
    <citation type="submission" date="2021-01" db="EMBL/GenBank/DDBJ databases">
        <authorList>
            <consortium name="Genoscope - CEA"/>
            <person name="William W."/>
        </authorList>
    </citation>
    <scope>NUCLEOTIDE SEQUENCE</scope>
</reference>
<dbReference type="EMBL" id="CAJJDO010000073">
    <property type="protein sequence ID" value="CAD8180009.1"/>
    <property type="molecule type" value="Genomic_DNA"/>
</dbReference>
<evidence type="ECO:0000256" key="1">
    <source>
        <dbReference type="SAM" id="Phobius"/>
    </source>
</evidence>
<name>A0A8S1VW52_9CILI</name>
<proteinExistence type="predicted"/>
<comment type="caution">
    <text evidence="2">The sequence shown here is derived from an EMBL/GenBank/DDBJ whole genome shotgun (WGS) entry which is preliminary data.</text>
</comment>
<keyword evidence="1" id="KW-0472">Membrane</keyword>
<accession>A0A8S1VW52</accession>
<evidence type="ECO:0008006" key="4">
    <source>
        <dbReference type="Google" id="ProtNLM"/>
    </source>
</evidence>